<organism evidence="8 9">
    <name type="scientific">Nonomuraea phyllanthi</name>
    <dbReference type="NCBI Taxonomy" id="2219224"/>
    <lineage>
        <taxon>Bacteria</taxon>
        <taxon>Bacillati</taxon>
        <taxon>Actinomycetota</taxon>
        <taxon>Actinomycetes</taxon>
        <taxon>Streptosporangiales</taxon>
        <taxon>Streptosporangiaceae</taxon>
        <taxon>Nonomuraea</taxon>
    </lineage>
</organism>
<accession>A0A5P9YZ31</accession>
<evidence type="ECO:0000256" key="4">
    <source>
        <dbReference type="ARBA" id="ARBA00022989"/>
    </source>
</evidence>
<dbReference type="Pfam" id="PF00999">
    <property type="entry name" value="Na_H_Exchanger"/>
    <property type="match status" value="1"/>
</dbReference>
<keyword evidence="3" id="KW-0812">Transmembrane</keyword>
<protein>
    <submittedName>
        <fullName evidence="8">Transporter</fullName>
    </submittedName>
</protein>
<keyword evidence="9" id="KW-1185">Reference proteome</keyword>
<dbReference type="EMBL" id="VDLX02000008">
    <property type="protein sequence ID" value="KAB8193198.1"/>
    <property type="molecule type" value="Genomic_DNA"/>
</dbReference>
<sequence>MPVASPDPNLGIVLEVMPALVVILITAALCGRLAQLVMQPRVLGEMVAGVLLGPTLFGQLFPEAQAALFPQEVRPVLYVLSTIGLTLYMFLVGAGLDHGSGTPGEIRRASALAVSGILPSLLLGFGTGLLLYDLLSRPDVGPLQFGLFLGGALSLTAFPMLARILYERGLEHSPLGRLTLLAASFDDALAWCLLAVLSAMHLGSGPAGALPTLALTAVFAVVMLKVVAPLLRPLGRSVAATGRLGPTGMYVVILVPLAAGWLTDWIGVYSVFGGFFAGLAMPRNAAFRQALHGRMMEIVSTLLLPTFFTFSGLNTHLGGIAGGALLAAFGLILLAGFCGKYFGCALAMRWMGFGRRESYAVGALMNSRGLMILIFINIGLAQGMITDELFAMLVLVAVITTAAALPLYKIALPGRLENFTKVAEPGELVKTNPQ</sequence>
<evidence type="ECO:0000256" key="3">
    <source>
        <dbReference type="ARBA" id="ARBA00022692"/>
    </source>
</evidence>
<evidence type="ECO:0000313" key="9">
    <source>
        <dbReference type="Proteomes" id="UP000312512"/>
    </source>
</evidence>
<feature type="domain" description="Cation/H+ exchanger transmembrane" evidence="7">
    <location>
        <begin position="25"/>
        <end position="402"/>
    </location>
</feature>
<evidence type="ECO:0000259" key="7">
    <source>
        <dbReference type="Pfam" id="PF00999"/>
    </source>
</evidence>
<dbReference type="GO" id="GO:0015297">
    <property type="term" value="F:antiporter activity"/>
    <property type="evidence" value="ECO:0007669"/>
    <property type="project" value="InterPro"/>
</dbReference>
<comment type="subcellular location">
    <subcellularLocation>
        <location evidence="1">Membrane</location>
        <topology evidence="1">Multi-pass membrane protein</topology>
    </subcellularLocation>
</comment>
<dbReference type="PANTHER" id="PTHR32468">
    <property type="entry name" value="CATION/H + ANTIPORTER"/>
    <property type="match status" value="1"/>
</dbReference>
<gene>
    <name evidence="8" type="ORF">FH608_023160</name>
</gene>
<keyword evidence="2" id="KW-0813">Transport</keyword>
<dbReference type="InterPro" id="IPR006153">
    <property type="entry name" value="Cation/H_exchanger_TM"/>
</dbReference>
<dbReference type="Gene3D" id="1.20.1530.20">
    <property type="match status" value="1"/>
</dbReference>
<keyword evidence="5" id="KW-0406">Ion transport</keyword>
<dbReference type="InterPro" id="IPR038770">
    <property type="entry name" value="Na+/solute_symporter_sf"/>
</dbReference>
<dbReference type="PANTHER" id="PTHR32468:SF0">
    <property type="entry name" value="K(+)_H(+) ANTIPORTER 1"/>
    <property type="match status" value="1"/>
</dbReference>
<keyword evidence="6" id="KW-0472">Membrane</keyword>
<dbReference type="Proteomes" id="UP000312512">
    <property type="component" value="Unassembled WGS sequence"/>
</dbReference>
<proteinExistence type="predicted"/>
<evidence type="ECO:0000256" key="2">
    <source>
        <dbReference type="ARBA" id="ARBA00022448"/>
    </source>
</evidence>
<comment type="caution">
    <text evidence="8">The sequence shown here is derived from an EMBL/GenBank/DDBJ whole genome shotgun (WGS) entry which is preliminary data.</text>
</comment>
<dbReference type="GO" id="GO:1902600">
    <property type="term" value="P:proton transmembrane transport"/>
    <property type="evidence" value="ECO:0007669"/>
    <property type="project" value="InterPro"/>
</dbReference>
<dbReference type="AlphaFoldDB" id="A0A5C4WE34"/>
<name>A0A5C4WE34_9ACTN</name>
<dbReference type="GO" id="GO:0016020">
    <property type="term" value="C:membrane"/>
    <property type="evidence" value="ECO:0007669"/>
    <property type="project" value="UniProtKB-SubCell"/>
</dbReference>
<evidence type="ECO:0000256" key="6">
    <source>
        <dbReference type="ARBA" id="ARBA00023136"/>
    </source>
</evidence>
<keyword evidence="4" id="KW-1133">Transmembrane helix</keyword>
<evidence type="ECO:0000313" key="8">
    <source>
        <dbReference type="EMBL" id="KAB8193198.1"/>
    </source>
</evidence>
<dbReference type="RefSeq" id="WP_139632652.1">
    <property type="nucleotide sequence ID" value="NZ_CP045572.1"/>
</dbReference>
<evidence type="ECO:0000256" key="1">
    <source>
        <dbReference type="ARBA" id="ARBA00004141"/>
    </source>
</evidence>
<dbReference type="InterPro" id="IPR050794">
    <property type="entry name" value="CPA2_transporter"/>
</dbReference>
<dbReference type="OrthoDB" id="9793589at2"/>
<reference evidence="8 9" key="1">
    <citation type="submission" date="2019-10" db="EMBL/GenBank/DDBJ databases">
        <title>Nonomuraea sp. nov., isolated from Phyllanthus amarus.</title>
        <authorList>
            <person name="Klykleung N."/>
            <person name="Tanasupawat S."/>
        </authorList>
    </citation>
    <scope>NUCLEOTIDE SEQUENCE [LARGE SCALE GENOMIC DNA]</scope>
    <source>
        <strain evidence="8 9">PA1-10</strain>
    </source>
</reference>
<evidence type="ECO:0000256" key="5">
    <source>
        <dbReference type="ARBA" id="ARBA00023065"/>
    </source>
</evidence>
<accession>A0A5C4WE34</accession>